<proteinExistence type="predicted"/>
<evidence type="ECO:0000313" key="5">
    <source>
        <dbReference type="EMBL" id="MBZ4036769.1"/>
    </source>
</evidence>
<dbReference type="SUPFAM" id="SSF51445">
    <property type="entry name" value="(Trans)glycosidases"/>
    <property type="match status" value="1"/>
</dbReference>
<evidence type="ECO:0000313" key="6">
    <source>
        <dbReference type="Proteomes" id="UP001139366"/>
    </source>
</evidence>
<dbReference type="PANTHER" id="PTHR43405:SF1">
    <property type="entry name" value="GLYCOSYL HYDROLASE DIGH"/>
    <property type="match status" value="1"/>
</dbReference>
<dbReference type="Pfam" id="PF02638">
    <property type="entry name" value="GHL10"/>
    <property type="match status" value="1"/>
</dbReference>
<reference evidence="5 6" key="1">
    <citation type="journal article" date="2023" name="Antonie Van Leeuwenhoek">
        <title>Flavobacterium potami sp. nov., a multi-metal resistance genes harbouring bacterium isolated from shallow river silt.</title>
        <authorList>
            <person name="Li S."/>
            <person name="Mao S."/>
            <person name="Mu W."/>
            <person name="Guo B."/>
            <person name="Li C."/>
            <person name="Zhu Q."/>
            <person name="Hou X."/>
            <person name="Zhao Y."/>
            <person name="Wei S."/>
            <person name="Liu H."/>
            <person name="Liu A."/>
        </authorList>
    </citation>
    <scope>NUCLEOTIDE SEQUENCE [LARGE SCALE GENOMIC DNA]</scope>
    <source>
        <strain evidence="5 6">17A</strain>
    </source>
</reference>
<feature type="domain" description="Secretion system C-terminal sorting" evidence="4">
    <location>
        <begin position="530"/>
        <end position="598"/>
    </location>
</feature>
<dbReference type="RefSeq" id="WP_223709029.1">
    <property type="nucleotide sequence ID" value="NZ_JAINUY010000006.1"/>
</dbReference>
<accession>A0A9X1HE17</accession>
<dbReference type="PANTHER" id="PTHR43405">
    <property type="entry name" value="GLYCOSYL HYDROLASE DIGH"/>
    <property type="match status" value="1"/>
</dbReference>
<dbReference type="EMBL" id="JAINUY010000006">
    <property type="protein sequence ID" value="MBZ4036769.1"/>
    <property type="molecule type" value="Genomic_DNA"/>
</dbReference>
<evidence type="ECO:0000259" key="4">
    <source>
        <dbReference type="Pfam" id="PF18962"/>
    </source>
</evidence>
<feature type="signal peptide" evidence="2">
    <location>
        <begin position="1"/>
        <end position="26"/>
    </location>
</feature>
<feature type="chain" id="PRO_5040803437" evidence="2">
    <location>
        <begin position="27"/>
        <end position="605"/>
    </location>
</feature>
<sequence length="605" mass="67187">MKKTTLTVFKTVITTCLLFSFLLLDAQCIQGPEFSKTTPKRDLRGVFLPSVFNLTWPTNKTASPAVQQAELITILDNLRNNGYNTVFLQVRPASDALYVSAIEPWSNYLTGTEGLAPTPLWDPLTFAITESHKRGLDLHAWINPYRAKNGTYANASSHPISKNPSWVITAANNANLKILNPGLPEVRDYIVSIIQDIATRYDVDGIHFDDYFYPSGAMAAAPANQDNQTFIDHNPNGLTLANWRRENGNMLISMVYDAIQIINTNLNKNIVFGVSPSGIWKSGVPTGITGGSSYNDLFYDPIAWLDAGKVDYLAPQLYWKITGAQDYVKLSQWWNDEIKARNKQLYVSQAFYKMDDTNNWASEELQNQTIHNRTASMDATFGQIAYSYASIKTNSKSINTNLSAAQYKYKSFAPPIAGKDAICPNKPANITITGTSLTWDTPAPASDGDLPVKYVIYAFNNAAEAVTNKDDGSKIIEITAGNQFTLTQDQVDTKFIVVTSLDKNNNEAGTYDPSLGNEDFELETSKSFNVYPNPFSEVFTMEFSKSVNPVQITIYEGSGKQVWNQDIKNSDSQIIVSPSNLTSGFYFVKVSFENGSSESFKIIKK</sequence>
<dbReference type="InterPro" id="IPR026444">
    <property type="entry name" value="Secre_tail"/>
</dbReference>
<keyword evidence="1 2" id="KW-0732">Signal</keyword>
<dbReference type="Gene3D" id="3.20.20.80">
    <property type="entry name" value="Glycosidases"/>
    <property type="match status" value="1"/>
</dbReference>
<dbReference type="InterPro" id="IPR003790">
    <property type="entry name" value="GHL10"/>
</dbReference>
<dbReference type="InterPro" id="IPR052177">
    <property type="entry name" value="Divisome_Glycosyl_Hydrolase"/>
</dbReference>
<dbReference type="Proteomes" id="UP001139366">
    <property type="component" value="Unassembled WGS sequence"/>
</dbReference>
<comment type="caution">
    <text evidence="5">The sequence shown here is derived from an EMBL/GenBank/DDBJ whole genome shotgun (WGS) entry which is preliminary data.</text>
</comment>
<dbReference type="InterPro" id="IPR017853">
    <property type="entry name" value="GH"/>
</dbReference>
<evidence type="ECO:0000256" key="1">
    <source>
        <dbReference type="ARBA" id="ARBA00022729"/>
    </source>
</evidence>
<name>A0A9X1HE17_9FLAO</name>
<organism evidence="5 6">
    <name type="scientific">Flavobacterium potami</name>
    <dbReference type="NCBI Taxonomy" id="2872310"/>
    <lineage>
        <taxon>Bacteria</taxon>
        <taxon>Pseudomonadati</taxon>
        <taxon>Bacteroidota</taxon>
        <taxon>Flavobacteriia</taxon>
        <taxon>Flavobacteriales</taxon>
        <taxon>Flavobacteriaceae</taxon>
        <taxon>Flavobacterium</taxon>
    </lineage>
</organism>
<evidence type="ECO:0000259" key="3">
    <source>
        <dbReference type="Pfam" id="PF02638"/>
    </source>
</evidence>
<feature type="domain" description="Glycosyl hydrolase-like 10" evidence="3">
    <location>
        <begin position="43"/>
        <end position="359"/>
    </location>
</feature>
<gene>
    <name evidence="5" type="ORF">K6T82_18510</name>
</gene>
<keyword evidence="6" id="KW-1185">Reference proteome</keyword>
<evidence type="ECO:0000256" key="2">
    <source>
        <dbReference type="SAM" id="SignalP"/>
    </source>
</evidence>
<dbReference type="Pfam" id="PF18962">
    <property type="entry name" value="Por_Secre_tail"/>
    <property type="match status" value="1"/>
</dbReference>
<dbReference type="NCBIfam" id="TIGR04183">
    <property type="entry name" value="Por_Secre_tail"/>
    <property type="match status" value="1"/>
</dbReference>
<dbReference type="AlphaFoldDB" id="A0A9X1HE17"/>
<protein>
    <submittedName>
        <fullName evidence="5">Family 10 glycosylhydrolase</fullName>
    </submittedName>
</protein>